<dbReference type="Pfam" id="PF19300">
    <property type="entry name" value="BPD_transp_1_N"/>
    <property type="match status" value="1"/>
</dbReference>
<evidence type="ECO:0000256" key="5">
    <source>
        <dbReference type="ARBA" id="ARBA00022989"/>
    </source>
</evidence>
<accession>A0A0D6B7I4</accession>
<feature type="transmembrane region" description="Helical" evidence="7">
    <location>
        <begin position="252"/>
        <end position="274"/>
    </location>
</feature>
<keyword evidence="6 7" id="KW-0472">Membrane</keyword>
<dbReference type="EMBL" id="JAESJJ010000001">
    <property type="protein sequence ID" value="MBL3607329.1"/>
    <property type="molecule type" value="Genomic_DNA"/>
</dbReference>
<dbReference type="InterPro" id="IPR000515">
    <property type="entry name" value="MetI-like"/>
</dbReference>
<reference evidence="10 12" key="2">
    <citation type="submission" date="2021-01" db="EMBL/GenBank/DDBJ databases">
        <title>Draft genomes of Rhodovulum sulfidophilum.</title>
        <authorList>
            <person name="Guzman M.S."/>
        </authorList>
    </citation>
    <scope>NUCLEOTIDE SEQUENCE [LARGE SCALE GENOMIC DNA]</scope>
    <source>
        <strain evidence="10 12">AB35</strain>
    </source>
</reference>
<keyword evidence="5 7" id="KW-1133">Transmembrane helix</keyword>
<reference evidence="9 11" key="1">
    <citation type="submission" date="2015-02" db="EMBL/GenBank/DDBJ databases">
        <title>Genome sequene of Rhodovulum sulfidophilum DSM 2351.</title>
        <authorList>
            <person name="Nagao N."/>
        </authorList>
    </citation>
    <scope>NUCLEOTIDE SEQUENCE [LARGE SCALE GENOMIC DNA]</scope>
    <source>
        <strain evidence="9 11">DSM 2351</strain>
    </source>
</reference>
<dbReference type="Gene3D" id="1.10.3720.10">
    <property type="entry name" value="MetI-like"/>
    <property type="match status" value="1"/>
</dbReference>
<keyword evidence="3" id="KW-1003">Cell membrane</keyword>
<proteinExistence type="inferred from homology"/>
<feature type="transmembrane region" description="Helical" evidence="7">
    <location>
        <begin position="190"/>
        <end position="210"/>
    </location>
</feature>
<dbReference type="KEGG" id="rsu:NHU_03958"/>
<dbReference type="GO" id="GO:0055085">
    <property type="term" value="P:transmembrane transport"/>
    <property type="evidence" value="ECO:0007669"/>
    <property type="project" value="InterPro"/>
</dbReference>
<dbReference type="PANTHER" id="PTHR43163">
    <property type="entry name" value="DIPEPTIDE TRANSPORT SYSTEM PERMEASE PROTEIN DPPB-RELATED"/>
    <property type="match status" value="1"/>
</dbReference>
<dbReference type="OrthoDB" id="7834831at2"/>
<feature type="transmembrane region" description="Helical" evidence="7">
    <location>
        <begin position="118"/>
        <end position="140"/>
    </location>
</feature>
<evidence type="ECO:0000256" key="3">
    <source>
        <dbReference type="ARBA" id="ARBA00022475"/>
    </source>
</evidence>
<evidence type="ECO:0000256" key="1">
    <source>
        <dbReference type="ARBA" id="ARBA00004651"/>
    </source>
</evidence>
<keyword evidence="12" id="KW-1185">Reference proteome</keyword>
<evidence type="ECO:0000256" key="7">
    <source>
        <dbReference type="RuleBase" id="RU363032"/>
    </source>
</evidence>
<protein>
    <submittedName>
        <fullName evidence="10">ABC transporter permease</fullName>
    </submittedName>
    <submittedName>
        <fullName evidence="9">Binding-protein-dependent transport system innermembrane protein</fullName>
    </submittedName>
</protein>
<dbReference type="EMBL" id="AP014800">
    <property type="protein sequence ID" value="BAQ71082.1"/>
    <property type="molecule type" value="Genomic_DNA"/>
</dbReference>
<dbReference type="Proteomes" id="UP000604473">
    <property type="component" value="Unassembled WGS sequence"/>
</dbReference>
<dbReference type="PANTHER" id="PTHR43163:SF6">
    <property type="entry name" value="DIPEPTIDE TRANSPORT SYSTEM PERMEASE PROTEIN DPPB-RELATED"/>
    <property type="match status" value="1"/>
</dbReference>
<evidence type="ECO:0000256" key="6">
    <source>
        <dbReference type="ARBA" id="ARBA00023136"/>
    </source>
</evidence>
<dbReference type="InterPro" id="IPR045621">
    <property type="entry name" value="BPD_transp_1_N"/>
</dbReference>
<feature type="transmembrane region" description="Helical" evidence="7">
    <location>
        <begin position="12"/>
        <end position="32"/>
    </location>
</feature>
<evidence type="ECO:0000259" key="8">
    <source>
        <dbReference type="PROSITE" id="PS50928"/>
    </source>
</evidence>
<keyword evidence="4 7" id="KW-0812">Transmembrane</keyword>
<dbReference type="RefSeq" id="WP_060836094.1">
    <property type="nucleotide sequence ID" value="NZ_JAESJE010000017.1"/>
</dbReference>
<feature type="domain" description="ABC transmembrane type-1" evidence="8">
    <location>
        <begin position="116"/>
        <end position="317"/>
    </location>
</feature>
<evidence type="ECO:0000313" key="11">
    <source>
        <dbReference type="Proteomes" id="UP000064912"/>
    </source>
</evidence>
<gene>
    <name evidence="10" type="ORF">JMM60_00740</name>
    <name evidence="9" type="ORF">NHU_03958</name>
</gene>
<dbReference type="Proteomes" id="UP000064912">
    <property type="component" value="Chromosome"/>
</dbReference>
<dbReference type="PROSITE" id="PS50928">
    <property type="entry name" value="ABC_TM1"/>
    <property type="match status" value="1"/>
</dbReference>
<sequence>MFILRFLARRLGQGAIIIFLVSALIFTLLRVVPGDPVRLMVGGMAPDTLVEEIAAEMGLRDPIYVQFGRYMGNVLKGDLGESFVRPASGAAVGGASFDDSTRGERAKVLDLIAETAPMTLQLALLAMVFALMIGVPIGVWGGLYPGRLPDRLALYTSSLFVSLPNFWLGIVLALLLSVKLNLLPAIGYKGFSYTILPALVLAVEIAPFIIRTLTVSVAGVMGQSFIDIARVRGLSRNQIVFRHALKNSAVPLLNLLGVQFSMLLGGVLVIEFIFDYPGLGLLTINAVMQRDFPLIQGIAIVTAAVFVLINIAVDLLATAIDPRLDY</sequence>
<feature type="transmembrane region" description="Helical" evidence="7">
    <location>
        <begin position="294"/>
        <end position="317"/>
    </location>
</feature>
<organism evidence="9 11">
    <name type="scientific">Rhodovulum sulfidophilum</name>
    <name type="common">Rhodobacter sulfidophilus</name>
    <dbReference type="NCBI Taxonomy" id="35806"/>
    <lineage>
        <taxon>Bacteria</taxon>
        <taxon>Pseudomonadati</taxon>
        <taxon>Pseudomonadota</taxon>
        <taxon>Alphaproteobacteria</taxon>
        <taxon>Rhodobacterales</taxon>
        <taxon>Paracoccaceae</taxon>
        <taxon>Rhodovulum</taxon>
    </lineage>
</organism>
<evidence type="ECO:0000313" key="9">
    <source>
        <dbReference type="EMBL" id="BAQ71082.1"/>
    </source>
</evidence>
<comment type="similarity">
    <text evidence="7">Belongs to the binding-protein-dependent transport system permease family.</text>
</comment>
<keyword evidence="2 7" id="KW-0813">Transport</keyword>
<dbReference type="AlphaFoldDB" id="A0A0D6B7I4"/>
<evidence type="ECO:0000256" key="2">
    <source>
        <dbReference type="ARBA" id="ARBA00022448"/>
    </source>
</evidence>
<dbReference type="PATRIC" id="fig|35806.4.peg.4060"/>
<dbReference type="CDD" id="cd06261">
    <property type="entry name" value="TM_PBP2"/>
    <property type="match status" value="1"/>
</dbReference>
<dbReference type="eggNOG" id="COG0601">
    <property type="taxonomic scope" value="Bacteria"/>
</dbReference>
<dbReference type="InterPro" id="IPR035906">
    <property type="entry name" value="MetI-like_sf"/>
</dbReference>
<dbReference type="Pfam" id="PF00528">
    <property type="entry name" value="BPD_transp_1"/>
    <property type="match status" value="1"/>
</dbReference>
<evidence type="ECO:0000256" key="4">
    <source>
        <dbReference type="ARBA" id="ARBA00022692"/>
    </source>
</evidence>
<dbReference type="SUPFAM" id="SSF161098">
    <property type="entry name" value="MetI-like"/>
    <property type="match status" value="1"/>
</dbReference>
<evidence type="ECO:0000313" key="12">
    <source>
        <dbReference type="Proteomes" id="UP000604473"/>
    </source>
</evidence>
<comment type="subcellular location">
    <subcellularLocation>
        <location evidence="1 7">Cell membrane</location>
        <topology evidence="1 7">Multi-pass membrane protein</topology>
    </subcellularLocation>
</comment>
<feature type="transmembrane region" description="Helical" evidence="7">
    <location>
        <begin position="152"/>
        <end position="178"/>
    </location>
</feature>
<dbReference type="GO" id="GO:0005886">
    <property type="term" value="C:plasma membrane"/>
    <property type="evidence" value="ECO:0007669"/>
    <property type="project" value="UniProtKB-SubCell"/>
</dbReference>
<name>A0A0D6B7I4_RHOSU</name>
<evidence type="ECO:0000313" key="10">
    <source>
        <dbReference type="EMBL" id="MBL3607329.1"/>
    </source>
</evidence>